<evidence type="ECO:0000256" key="1">
    <source>
        <dbReference type="ARBA" id="ARBA00004167"/>
    </source>
</evidence>
<reference evidence="7 8" key="1">
    <citation type="submission" date="2016-05" db="EMBL/GenBank/DDBJ databases">
        <title>Genome sequencing reveals origins of a unique bacterial endosymbiosis in the earliest lineages of terrestrial Fungi.</title>
        <authorList>
            <consortium name="DOE Joint Genome Institute"/>
            <person name="Uehling J."/>
            <person name="Gryganskyi A."/>
            <person name="Hameed K."/>
            <person name="Tschaplinski T."/>
            <person name="Misztal P."/>
            <person name="Wu S."/>
            <person name="Desiro A."/>
            <person name="Vande Pol N."/>
            <person name="Du Z.-Y."/>
            <person name="Zienkiewicz A."/>
            <person name="Zienkiewicz K."/>
            <person name="Morin E."/>
            <person name="Tisserant E."/>
            <person name="Splivallo R."/>
            <person name="Hainaut M."/>
            <person name="Henrissat B."/>
            <person name="Ohm R."/>
            <person name="Kuo A."/>
            <person name="Yan J."/>
            <person name="Lipzen A."/>
            <person name="Nolan M."/>
            <person name="Labutti K."/>
            <person name="Barry K."/>
            <person name="Goldstein A."/>
            <person name="Labbe J."/>
            <person name="Schadt C."/>
            <person name="Tuskan G."/>
            <person name="Grigoriev I."/>
            <person name="Martin F."/>
            <person name="Vilgalys R."/>
            <person name="Bonito G."/>
        </authorList>
    </citation>
    <scope>NUCLEOTIDE SEQUENCE [LARGE SCALE GENOMIC DNA]</scope>
    <source>
        <strain evidence="7 8">AG-77</strain>
    </source>
</reference>
<proteinExistence type="predicted"/>
<evidence type="ECO:0000256" key="2">
    <source>
        <dbReference type="ARBA" id="ARBA00022692"/>
    </source>
</evidence>
<dbReference type="EMBL" id="KV442117">
    <property type="protein sequence ID" value="OAQ23501.1"/>
    <property type="molecule type" value="Genomic_DNA"/>
</dbReference>
<dbReference type="PANTHER" id="PTHR15549:SF27">
    <property type="entry name" value="CHITIN-BINDING TYPE-1 DOMAIN-CONTAINING PROTEIN"/>
    <property type="match status" value="1"/>
</dbReference>
<evidence type="ECO:0000256" key="4">
    <source>
        <dbReference type="ARBA" id="ARBA00023136"/>
    </source>
</evidence>
<evidence type="ECO:0000313" key="7">
    <source>
        <dbReference type="EMBL" id="OAQ23501.1"/>
    </source>
</evidence>
<dbReference type="GO" id="GO:0016020">
    <property type="term" value="C:membrane"/>
    <property type="evidence" value="ECO:0007669"/>
    <property type="project" value="UniProtKB-SubCell"/>
</dbReference>
<protein>
    <submittedName>
        <fullName evidence="7">Uncharacterized protein</fullName>
    </submittedName>
</protein>
<organism evidence="7 8">
    <name type="scientific">Linnemannia elongata AG-77</name>
    <dbReference type="NCBI Taxonomy" id="1314771"/>
    <lineage>
        <taxon>Eukaryota</taxon>
        <taxon>Fungi</taxon>
        <taxon>Fungi incertae sedis</taxon>
        <taxon>Mucoromycota</taxon>
        <taxon>Mortierellomycotina</taxon>
        <taxon>Mortierellomycetes</taxon>
        <taxon>Mortierellales</taxon>
        <taxon>Mortierellaceae</taxon>
        <taxon>Linnemannia</taxon>
    </lineage>
</organism>
<dbReference type="OrthoDB" id="2444659at2759"/>
<dbReference type="InterPro" id="IPR051694">
    <property type="entry name" value="Immunoregulatory_rcpt-like"/>
</dbReference>
<sequence length="611" mass="65501">MGVIDFVCVTTDPGATTYYGLAYADDNGQGSKRINYAVLIKSNTKPTPPGDDLTWSVVSMFDSSKLAGDPYSVTAADCSCVINEQGVFTMFGLSAGAMSTTASTLPFGIRYDPTSGAWMNVTVNAGYTWSGVFSRRSLGYVNNGTSKVLVHASISASNNTIYLATVIESTRTLSPKALWTMNTTIHGMSIQALAIGNDQLYALGQDRTVLLHDYEYAKDPGTLTTFPLSPISLSTPASKGRLQDTSLNCNPFSTQVLYVLNGSLTLLCGREPESIGDSPVYTGWILPIKDYKNSSALSILDWFYVNITRMDYFVPIGNYTGTSTIGLFKKEDKMYTFGNYEGFWYTHLVDDVNITNSLGVDPNPPLATPSSSLLSTGAIVGIVVGVVVVLAGAVFLLLRMIRKSKNKVNITTAAVAKDDSATAEDGDKNASFRKSGDSGEPNYLYLDGKHPYWRPSSTESLPLASMTPVPEHLQERLRVLQEQMRAVQAQIRVTTQFSSHPRPNVVTTLSKQGEPTASGASESNSASGSTTATTTRKGSLESIPHVPLSSLPESTYLGYSSAPAYSNVIAQPSSQDSPEVAPQEFVESSETLASLPVPSSAVDSGLHSMQS</sequence>
<evidence type="ECO:0000313" key="8">
    <source>
        <dbReference type="Proteomes" id="UP000078512"/>
    </source>
</evidence>
<keyword evidence="3 6" id="KW-1133">Transmembrane helix</keyword>
<accession>A0A197JG74</accession>
<feature type="compositionally biased region" description="Basic and acidic residues" evidence="5">
    <location>
        <begin position="419"/>
        <end position="437"/>
    </location>
</feature>
<dbReference type="Proteomes" id="UP000078512">
    <property type="component" value="Unassembled WGS sequence"/>
</dbReference>
<evidence type="ECO:0000256" key="5">
    <source>
        <dbReference type="SAM" id="MobiDB-lite"/>
    </source>
</evidence>
<feature type="region of interest" description="Disordered" evidence="5">
    <location>
        <begin position="569"/>
        <end position="611"/>
    </location>
</feature>
<evidence type="ECO:0000256" key="3">
    <source>
        <dbReference type="ARBA" id="ARBA00022989"/>
    </source>
</evidence>
<feature type="transmembrane region" description="Helical" evidence="6">
    <location>
        <begin position="373"/>
        <end position="398"/>
    </location>
</feature>
<dbReference type="AlphaFoldDB" id="A0A197JG74"/>
<feature type="compositionally biased region" description="Polar residues" evidence="5">
    <location>
        <begin position="494"/>
        <end position="515"/>
    </location>
</feature>
<dbReference type="PANTHER" id="PTHR15549">
    <property type="entry name" value="PAIRED IMMUNOGLOBULIN-LIKE TYPE 2 RECEPTOR"/>
    <property type="match status" value="1"/>
</dbReference>
<feature type="compositionally biased region" description="Low complexity" evidence="5">
    <location>
        <begin position="516"/>
        <end position="535"/>
    </location>
</feature>
<gene>
    <name evidence="7" type="ORF">K457DRAFT_142704</name>
</gene>
<keyword evidence="4 6" id="KW-0472">Membrane</keyword>
<dbReference type="GO" id="GO:0071944">
    <property type="term" value="C:cell periphery"/>
    <property type="evidence" value="ECO:0007669"/>
    <property type="project" value="UniProtKB-ARBA"/>
</dbReference>
<feature type="region of interest" description="Disordered" evidence="5">
    <location>
        <begin position="419"/>
        <end position="440"/>
    </location>
</feature>
<keyword evidence="8" id="KW-1185">Reference proteome</keyword>
<keyword evidence="2 6" id="KW-0812">Transmembrane</keyword>
<comment type="subcellular location">
    <subcellularLocation>
        <location evidence="1">Membrane</location>
        <topology evidence="1">Single-pass membrane protein</topology>
    </subcellularLocation>
</comment>
<name>A0A197JG74_9FUNG</name>
<feature type="region of interest" description="Disordered" evidence="5">
    <location>
        <begin position="494"/>
        <end position="547"/>
    </location>
</feature>
<evidence type="ECO:0000256" key="6">
    <source>
        <dbReference type="SAM" id="Phobius"/>
    </source>
</evidence>